<name>A0A7J7DY43_TRIWF</name>
<feature type="coiled-coil region" evidence="1">
    <location>
        <begin position="528"/>
        <end position="562"/>
    </location>
</feature>
<proteinExistence type="predicted"/>
<dbReference type="Pfam" id="PF03087">
    <property type="entry name" value="BPS1"/>
    <property type="match status" value="2"/>
</dbReference>
<organism evidence="3 4">
    <name type="scientific">Tripterygium wilfordii</name>
    <name type="common">Thunder God vine</name>
    <dbReference type="NCBI Taxonomy" id="458696"/>
    <lineage>
        <taxon>Eukaryota</taxon>
        <taxon>Viridiplantae</taxon>
        <taxon>Streptophyta</taxon>
        <taxon>Embryophyta</taxon>
        <taxon>Tracheophyta</taxon>
        <taxon>Spermatophyta</taxon>
        <taxon>Magnoliopsida</taxon>
        <taxon>eudicotyledons</taxon>
        <taxon>Gunneridae</taxon>
        <taxon>Pentapetalae</taxon>
        <taxon>rosids</taxon>
        <taxon>fabids</taxon>
        <taxon>Celastrales</taxon>
        <taxon>Celastraceae</taxon>
        <taxon>Tripterygium</taxon>
    </lineage>
</organism>
<dbReference type="EMBL" id="JAAARO010000002">
    <property type="protein sequence ID" value="KAF5751016.1"/>
    <property type="molecule type" value="Genomic_DNA"/>
</dbReference>
<gene>
    <name evidence="3" type="ORF">HS088_TW02G00026</name>
</gene>
<sequence>MASLASHTRSNSLPSRPHPITSEFQDHLRRLRASEATTSSSSSSISYQLNGLQDLHDCVNKFLLLPLTQQSLAQHQSEICVDEFLDGSLSLLDVCTAAKDALLQTKDSTLALQSVLRRRHGGEKIRIEGGLKEYLASRKVVKKSISKALGNLKGKESKTSFLINKDQESTIAMLKEVESVTFKVFESVLSFVSGTKTSKLGGWSLVSKILKSKRIECEEEQRKTNEFEDVDAALCIFLGCKASKFEDIGKNGMPTCQVSSKKMVSTLLVQRKFYRLKLLDSELEGLWNGDTAQMSLKQRPHPLNVELEEQLRRVRSSEATSISSSSISHQLNGLQDLHDCVDKFLLLPFTQQSIGQGQNSKLIDELLDGSLRVLDVCDIAKDALIQIKECSLELNSILRRRGEVETEVKKYLNSMKIVMKSTKKALGKLRSTESSDQKKHDSNEMFNMLKEVEAMTVMVFESLLSFVSSSQKAPGKLSTGWSLVSKLVKPKRIASEEGEDANEFLNMKAAIYSLISVKKEKSDTSKHVENVQNQLKDLELCIQDLEGELESLRRRLIKTRVSFLNIANH</sequence>
<dbReference type="PANTHER" id="PTHR33070">
    <property type="entry name" value="OS06G0725500 PROTEIN"/>
    <property type="match status" value="1"/>
</dbReference>
<evidence type="ECO:0000256" key="2">
    <source>
        <dbReference type="SAM" id="MobiDB-lite"/>
    </source>
</evidence>
<feature type="compositionally biased region" description="Polar residues" evidence="2">
    <location>
        <begin position="1"/>
        <end position="14"/>
    </location>
</feature>
<dbReference type="GO" id="GO:0048367">
    <property type="term" value="P:shoot system development"/>
    <property type="evidence" value="ECO:0007669"/>
    <property type="project" value="InterPro"/>
</dbReference>
<dbReference type="GO" id="GO:0048364">
    <property type="term" value="P:root development"/>
    <property type="evidence" value="ECO:0007669"/>
    <property type="project" value="InterPro"/>
</dbReference>
<protein>
    <submittedName>
        <fullName evidence="3">Uncharacterized protein</fullName>
    </submittedName>
</protein>
<dbReference type="AlphaFoldDB" id="A0A7J7DY43"/>
<dbReference type="PANTHER" id="PTHR33070:SF129">
    <property type="entry name" value="DUF241 DOMAIN PROTEIN"/>
    <property type="match status" value="1"/>
</dbReference>
<accession>A0A7J7DY43</accession>
<reference evidence="3 4" key="1">
    <citation type="journal article" date="2020" name="Nat. Commun.">
        <title>Genome of Tripterygium wilfordii and identification of cytochrome P450 involved in triptolide biosynthesis.</title>
        <authorList>
            <person name="Tu L."/>
            <person name="Su P."/>
            <person name="Zhang Z."/>
            <person name="Gao L."/>
            <person name="Wang J."/>
            <person name="Hu T."/>
            <person name="Zhou J."/>
            <person name="Zhang Y."/>
            <person name="Zhao Y."/>
            <person name="Liu Y."/>
            <person name="Song Y."/>
            <person name="Tong Y."/>
            <person name="Lu Y."/>
            <person name="Yang J."/>
            <person name="Xu C."/>
            <person name="Jia M."/>
            <person name="Peters R.J."/>
            <person name="Huang L."/>
            <person name="Gao W."/>
        </authorList>
    </citation>
    <scope>NUCLEOTIDE SEQUENCE [LARGE SCALE GENOMIC DNA]</scope>
    <source>
        <strain evidence="4">cv. XIE 37</strain>
        <tissue evidence="3">Leaf</tissue>
    </source>
</reference>
<evidence type="ECO:0000256" key="1">
    <source>
        <dbReference type="SAM" id="Coils"/>
    </source>
</evidence>
<comment type="caution">
    <text evidence="3">The sequence shown here is derived from an EMBL/GenBank/DDBJ whole genome shotgun (WGS) entry which is preliminary data.</text>
</comment>
<keyword evidence="1" id="KW-0175">Coiled coil</keyword>
<dbReference type="Proteomes" id="UP000593562">
    <property type="component" value="Unassembled WGS sequence"/>
</dbReference>
<keyword evidence="4" id="KW-1185">Reference proteome</keyword>
<dbReference type="InterPro" id="IPR004320">
    <property type="entry name" value="BPS1_pln"/>
</dbReference>
<feature type="region of interest" description="Disordered" evidence="2">
    <location>
        <begin position="1"/>
        <end position="21"/>
    </location>
</feature>
<evidence type="ECO:0000313" key="3">
    <source>
        <dbReference type="EMBL" id="KAF5751016.1"/>
    </source>
</evidence>
<dbReference type="InParanoid" id="A0A7J7DY43"/>
<evidence type="ECO:0000313" key="4">
    <source>
        <dbReference type="Proteomes" id="UP000593562"/>
    </source>
</evidence>